<dbReference type="EMBL" id="JBGBPQ010000012">
    <property type="protein sequence ID" value="KAL1514724.1"/>
    <property type="molecule type" value="Genomic_DNA"/>
</dbReference>
<evidence type="ECO:0000313" key="3">
    <source>
        <dbReference type="Proteomes" id="UP001515480"/>
    </source>
</evidence>
<proteinExistence type="predicted"/>
<dbReference type="SUPFAM" id="SSF52540">
    <property type="entry name" value="P-loop containing nucleoside triphosphate hydrolases"/>
    <property type="match status" value="1"/>
</dbReference>
<keyword evidence="3" id="KW-1185">Reference proteome</keyword>
<evidence type="ECO:0000256" key="1">
    <source>
        <dbReference type="SAM" id="Phobius"/>
    </source>
</evidence>
<reference evidence="2 3" key="1">
    <citation type="journal article" date="2024" name="Science">
        <title>Giant polyketide synthase enzymes in the biosynthesis of giant marine polyether toxins.</title>
        <authorList>
            <person name="Fallon T.R."/>
            <person name="Shende V.V."/>
            <person name="Wierzbicki I.H."/>
            <person name="Pendleton A.L."/>
            <person name="Watervoot N.F."/>
            <person name="Auber R.P."/>
            <person name="Gonzalez D.J."/>
            <person name="Wisecaver J.H."/>
            <person name="Moore B.S."/>
        </authorList>
    </citation>
    <scope>NUCLEOTIDE SEQUENCE [LARGE SCALE GENOMIC DNA]</scope>
    <source>
        <strain evidence="2 3">12B1</strain>
    </source>
</reference>
<gene>
    <name evidence="2" type="ORF">AB1Y20_003811</name>
</gene>
<keyword evidence="1" id="KW-0812">Transmembrane</keyword>
<evidence type="ECO:0000313" key="2">
    <source>
        <dbReference type="EMBL" id="KAL1514724.1"/>
    </source>
</evidence>
<sequence>MARALLVLKDGHVGSEWFAEAIARQPGVSFIFEMGACITGNLAGKRLFLQEKRGCGCSKEDCSSYRRHIHHAPCVHQPNSSTCAVLGSSHISITSPTEVAQWEQVLRNSSAVLVLVQTRSNLVKWAWSFYRTGALRAVRTKLSLDGLRQATSEPKEHIHLRNRSNFVPQQFVVDPALLLRTVIAKQKRSELLIHTARKFARLVGQPEEHVLMYESMQLDLEGELERIFKRMNLPFDRVAHRQEEEGSLLKTTSEDLSRVMANWDEVHAAFSRFPCLLKMLTDKERRVFAGCDVIGGPECSCTWRTPIDVASESTNFPTYEELTAATVSGTKYNIGLDWVGVLIILVSLAAILKFINIMSCRSMQVEVR</sequence>
<dbReference type="AlphaFoldDB" id="A0AB34J5Z8"/>
<name>A0AB34J5Z8_PRYPA</name>
<organism evidence="2 3">
    <name type="scientific">Prymnesium parvum</name>
    <name type="common">Toxic golden alga</name>
    <dbReference type="NCBI Taxonomy" id="97485"/>
    <lineage>
        <taxon>Eukaryota</taxon>
        <taxon>Haptista</taxon>
        <taxon>Haptophyta</taxon>
        <taxon>Prymnesiophyceae</taxon>
        <taxon>Prymnesiales</taxon>
        <taxon>Prymnesiaceae</taxon>
        <taxon>Prymnesium</taxon>
    </lineage>
</organism>
<comment type="caution">
    <text evidence="2">The sequence shown here is derived from an EMBL/GenBank/DDBJ whole genome shotgun (WGS) entry which is preliminary data.</text>
</comment>
<feature type="transmembrane region" description="Helical" evidence="1">
    <location>
        <begin position="338"/>
        <end position="358"/>
    </location>
</feature>
<accession>A0AB34J5Z8</accession>
<keyword evidence="1" id="KW-0472">Membrane</keyword>
<protein>
    <recommendedName>
        <fullName evidence="4">Sulfotransferase</fullName>
    </recommendedName>
</protein>
<keyword evidence="1" id="KW-1133">Transmembrane helix</keyword>
<evidence type="ECO:0008006" key="4">
    <source>
        <dbReference type="Google" id="ProtNLM"/>
    </source>
</evidence>
<dbReference type="Proteomes" id="UP001515480">
    <property type="component" value="Unassembled WGS sequence"/>
</dbReference>
<dbReference type="InterPro" id="IPR027417">
    <property type="entry name" value="P-loop_NTPase"/>
</dbReference>